<dbReference type="HOGENOM" id="CLU_038356_3_1_11"/>
<dbReference type="GO" id="GO:0047429">
    <property type="term" value="F:nucleoside triphosphate diphosphatase activity"/>
    <property type="evidence" value="ECO:0007669"/>
    <property type="project" value="TreeGrafter"/>
</dbReference>
<dbReference type="GO" id="GO:0046076">
    <property type="term" value="P:dTTP catabolic process"/>
    <property type="evidence" value="ECO:0007669"/>
    <property type="project" value="TreeGrafter"/>
</dbReference>
<dbReference type="InterPro" id="IPR011551">
    <property type="entry name" value="NTP_PyrPHydrolase_MazG"/>
</dbReference>
<proteinExistence type="predicted"/>
<evidence type="ECO:0000313" key="2">
    <source>
        <dbReference type="EMBL" id="ACY20836.1"/>
    </source>
</evidence>
<dbReference type="KEGG" id="gbr:Gbro_1561"/>
<protein>
    <submittedName>
        <fullName evidence="2">MazG nucleotide pyrophosphohydrolase</fullName>
    </submittedName>
</protein>
<sequence length="322" mass="34970">MTIVLLDPSRPDLIPIRARGLLSGAVLVTEDVPAAALWEFDHVEPAVEDSAGTDWGHDDTVLISTDAEHPIVRARIARGDTVIAARRVPGSALLEAVALMDTLRGNGPWESRQTHASLRRYLLEEVYELLDAIDHDDPAELCEELGDLLLQVLFHARIAADDPDAPFDIDDVARSFTRKVSGRTPGVLSGAHADLETQIREWEERKAAEKNRGSVLDGIATTQPALALTQKVLERLTAADYPVDTIDPDVLTVTVTAGDDSVEDTARRRTLALIDAVRAAETRARQADLTLTTRDAWLTALAEGTADLADGTVEDTPPLRPH</sequence>
<dbReference type="GO" id="GO:0046081">
    <property type="term" value="P:dUTP catabolic process"/>
    <property type="evidence" value="ECO:0007669"/>
    <property type="project" value="TreeGrafter"/>
</dbReference>
<reference evidence="2 3" key="2">
    <citation type="journal article" date="2010" name="Stand. Genomic Sci.">
        <title>Complete genome sequence of Gordonia bronchialis type strain (3410).</title>
        <authorList>
            <person name="Ivanova N."/>
            <person name="Sikorski J."/>
            <person name="Jando M."/>
            <person name="Lapidus A."/>
            <person name="Nolan M."/>
            <person name="Lucas S."/>
            <person name="Del Rio T.G."/>
            <person name="Tice H."/>
            <person name="Copeland A."/>
            <person name="Cheng J.F."/>
            <person name="Chen F."/>
            <person name="Bruce D."/>
            <person name="Goodwin L."/>
            <person name="Pitluck S."/>
            <person name="Mavromatis K."/>
            <person name="Ovchinnikova G."/>
            <person name="Pati A."/>
            <person name="Chen A."/>
            <person name="Palaniappan K."/>
            <person name="Land M."/>
            <person name="Hauser L."/>
            <person name="Chang Y.J."/>
            <person name="Jeffries C.D."/>
            <person name="Chain P."/>
            <person name="Saunders E."/>
            <person name="Han C."/>
            <person name="Detter J.C."/>
            <person name="Brettin T."/>
            <person name="Rohde M."/>
            <person name="Goker M."/>
            <person name="Bristow J."/>
            <person name="Eisen J.A."/>
            <person name="Markowitz V."/>
            <person name="Hugenholtz P."/>
            <person name="Klenk H.P."/>
            <person name="Kyrpides N.C."/>
        </authorList>
    </citation>
    <scope>NUCLEOTIDE SEQUENCE [LARGE SCALE GENOMIC DNA]</scope>
    <source>
        <strain evidence="3">ATCC 25592 / DSM 43247 / BCRC 13721 / JCM 3198 / KCTC 3076 / NBRC 16047 / NCTC 10667</strain>
    </source>
</reference>
<accession>D0L751</accession>
<dbReference type="AlphaFoldDB" id="D0L751"/>
<evidence type="ECO:0000313" key="3">
    <source>
        <dbReference type="Proteomes" id="UP000001219"/>
    </source>
</evidence>
<dbReference type="CDD" id="cd11528">
    <property type="entry name" value="NTP-PPase_MazG_Nterm"/>
    <property type="match status" value="1"/>
</dbReference>
<name>D0L751_GORB4</name>
<dbReference type="Pfam" id="PF03819">
    <property type="entry name" value="MazG"/>
    <property type="match status" value="1"/>
</dbReference>
<dbReference type="GO" id="GO:0006203">
    <property type="term" value="P:dGTP catabolic process"/>
    <property type="evidence" value="ECO:0007669"/>
    <property type="project" value="TreeGrafter"/>
</dbReference>
<dbReference type="STRING" id="526226.Gbro_1561"/>
<dbReference type="SUPFAM" id="SSF101386">
    <property type="entry name" value="all-alpha NTP pyrophosphatases"/>
    <property type="match status" value="1"/>
</dbReference>
<dbReference type="PANTHER" id="PTHR30522:SF0">
    <property type="entry name" value="NUCLEOSIDE TRIPHOSPHATE PYROPHOSPHOHYDROLASE"/>
    <property type="match status" value="1"/>
</dbReference>
<dbReference type="GO" id="GO:0046061">
    <property type="term" value="P:dATP catabolic process"/>
    <property type="evidence" value="ECO:0007669"/>
    <property type="project" value="TreeGrafter"/>
</dbReference>
<dbReference type="OrthoDB" id="9808939at2"/>
<organism evidence="2 3">
    <name type="scientific">Gordonia bronchialis (strain ATCC 25592 / DSM 43247 / BCRC 13721 / JCM 3198 / KCTC 3076 / NBRC 16047 / NCTC 10667)</name>
    <name type="common">Rhodococcus bronchialis</name>
    <dbReference type="NCBI Taxonomy" id="526226"/>
    <lineage>
        <taxon>Bacteria</taxon>
        <taxon>Bacillati</taxon>
        <taxon>Actinomycetota</taxon>
        <taxon>Actinomycetes</taxon>
        <taxon>Mycobacteriales</taxon>
        <taxon>Gordoniaceae</taxon>
        <taxon>Gordonia</taxon>
    </lineage>
</organism>
<dbReference type="eggNOG" id="COG3956">
    <property type="taxonomic scope" value="Bacteria"/>
</dbReference>
<gene>
    <name evidence="2" type="ordered locus">Gbro_1561</name>
</gene>
<dbReference type="Gene3D" id="1.10.287.1080">
    <property type="entry name" value="MazG-like"/>
    <property type="match status" value="1"/>
</dbReference>
<evidence type="ECO:0000259" key="1">
    <source>
        <dbReference type="Pfam" id="PF03819"/>
    </source>
</evidence>
<keyword evidence="3" id="KW-1185">Reference proteome</keyword>
<dbReference type="RefSeq" id="WP_012833404.1">
    <property type="nucleotide sequence ID" value="NC_013441.1"/>
</dbReference>
<dbReference type="GO" id="GO:0046052">
    <property type="term" value="P:UTP catabolic process"/>
    <property type="evidence" value="ECO:0007669"/>
    <property type="project" value="TreeGrafter"/>
</dbReference>
<dbReference type="GO" id="GO:0046047">
    <property type="term" value="P:TTP catabolic process"/>
    <property type="evidence" value="ECO:0007669"/>
    <property type="project" value="TreeGrafter"/>
</dbReference>
<dbReference type="EMBL" id="CP001802">
    <property type="protein sequence ID" value="ACY20836.1"/>
    <property type="molecule type" value="Genomic_DNA"/>
</dbReference>
<reference evidence="3" key="1">
    <citation type="submission" date="2009-10" db="EMBL/GenBank/DDBJ databases">
        <title>The complete chromosome of Gordonia bronchialis DSM 43247.</title>
        <authorList>
            <consortium name="US DOE Joint Genome Institute (JGI-PGF)"/>
            <person name="Lucas S."/>
            <person name="Copeland A."/>
            <person name="Lapidus A."/>
            <person name="Glavina del Rio T."/>
            <person name="Dalin E."/>
            <person name="Tice H."/>
            <person name="Bruce D."/>
            <person name="Goodwin L."/>
            <person name="Pitluck S."/>
            <person name="Kyrpides N."/>
            <person name="Mavromatis K."/>
            <person name="Ivanova N."/>
            <person name="Ovchinnikova G."/>
            <person name="Saunders E."/>
            <person name="Brettin T."/>
            <person name="Detter J.C."/>
            <person name="Han C."/>
            <person name="Larimer F."/>
            <person name="Land M."/>
            <person name="Hauser L."/>
            <person name="Markowitz V."/>
            <person name="Cheng J.-F."/>
            <person name="Hugenholtz P."/>
            <person name="Woyke T."/>
            <person name="Wu D."/>
            <person name="Jando M."/>
            <person name="Schneider S."/>
            <person name="Goeker M."/>
            <person name="Klenk H.-P."/>
            <person name="Eisen J.A."/>
        </authorList>
    </citation>
    <scope>NUCLEOTIDE SEQUENCE [LARGE SCALE GENOMIC DNA]</scope>
    <source>
        <strain evidence="3">ATCC 25592 / DSM 43247 / BCRC 13721 / JCM 3198 / KCTC 3076 / NBRC 16047 / NCTC 10667</strain>
    </source>
</reference>
<feature type="domain" description="NTP pyrophosphohydrolase MazG-like" evidence="1">
    <location>
        <begin position="113"/>
        <end position="187"/>
    </location>
</feature>
<dbReference type="InterPro" id="IPR048015">
    <property type="entry name" value="NTP-PPase_MazG-like_N"/>
</dbReference>
<dbReference type="Proteomes" id="UP000001219">
    <property type="component" value="Chromosome"/>
</dbReference>
<dbReference type="PANTHER" id="PTHR30522">
    <property type="entry name" value="NUCLEOSIDE TRIPHOSPHATE PYROPHOSPHOHYDROLASE"/>
    <property type="match status" value="1"/>
</dbReference>
<dbReference type="InterPro" id="IPR004518">
    <property type="entry name" value="MazG-like_dom"/>
</dbReference>